<feature type="compositionally biased region" description="Basic and acidic residues" evidence="2">
    <location>
        <begin position="22"/>
        <end position="32"/>
    </location>
</feature>
<feature type="region of interest" description="Disordered" evidence="2">
    <location>
        <begin position="366"/>
        <end position="392"/>
    </location>
</feature>
<feature type="coiled-coil region" evidence="1">
    <location>
        <begin position="77"/>
        <end position="214"/>
    </location>
</feature>
<organism evidence="3 4">
    <name type="scientific">Chrysochromulina tobinii</name>
    <dbReference type="NCBI Taxonomy" id="1460289"/>
    <lineage>
        <taxon>Eukaryota</taxon>
        <taxon>Haptista</taxon>
        <taxon>Haptophyta</taxon>
        <taxon>Prymnesiophyceae</taxon>
        <taxon>Prymnesiales</taxon>
        <taxon>Chrysochromulinaceae</taxon>
        <taxon>Chrysochromulina</taxon>
    </lineage>
</organism>
<sequence>MAKVDEQIDKLAALRRISSSSSDKEKDAEKPEAAMASRPPPSAPSASAPSATPSAADASAAAKAFESVPKAELVSLLVKTNGRLKQVEMRYAELKQLHETTLEEKRKLVATRGRAGASLEVERAEIETSLRQVYEDRMAELEETVGSAQQLKKQLQLELAHATTQLRDQSAARERFERAAADSAAEADRLRAQLKELAAKDKALSRALSNYKEEVGRWGKERSALEQARSDAEAEAERRVRQTALEWEARVAQARVAGEKAVAEARIEMEAELLITRSTAATESGEAKTLVENATRRATEQVKAAVAARDAAIAEAAEAKENAQRDAAAKLRVSEAAMHRAQESEGQLLRERDELARKLMALQREMHEQSQHAAQQAERWNQHGTSASEHEARLARLQSQLDEAEIGYRSARAVKATLEAELSALKQQRDEALEAGVALRAELAAERADRESAIAVKEKDAASWKAKWKAQAAQHTEAQAQLEAAEKRVLSEAADHAAALATRDARLRELEAQLDSGRPQEQHMFLMAREQASCTGGGH</sequence>
<evidence type="ECO:0000313" key="4">
    <source>
        <dbReference type="Proteomes" id="UP000037460"/>
    </source>
</evidence>
<evidence type="ECO:0000313" key="3">
    <source>
        <dbReference type="EMBL" id="KOO32511.1"/>
    </source>
</evidence>
<dbReference type="Proteomes" id="UP000037460">
    <property type="component" value="Unassembled WGS sequence"/>
</dbReference>
<protein>
    <submittedName>
        <fullName evidence="3">Uncharacterized protein</fullName>
    </submittedName>
</protein>
<feature type="region of interest" description="Disordered" evidence="2">
    <location>
        <begin position="14"/>
        <end position="63"/>
    </location>
</feature>
<keyword evidence="1" id="KW-0175">Coiled coil</keyword>
<name>A0A0M0K0W2_9EUKA</name>
<comment type="caution">
    <text evidence="3">The sequence shown here is derived from an EMBL/GenBank/DDBJ whole genome shotgun (WGS) entry which is preliminary data.</text>
</comment>
<keyword evidence="4" id="KW-1185">Reference proteome</keyword>
<reference evidence="4" key="1">
    <citation type="journal article" date="2015" name="PLoS Genet.">
        <title>Genome Sequence and Transcriptome Analyses of Chrysochromulina tobin: Metabolic Tools for Enhanced Algal Fitness in the Prominent Order Prymnesiales (Haptophyceae).</title>
        <authorList>
            <person name="Hovde B.T."/>
            <person name="Deodato C.R."/>
            <person name="Hunsperger H.M."/>
            <person name="Ryken S.A."/>
            <person name="Yost W."/>
            <person name="Jha R.K."/>
            <person name="Patterson J."/>
            <person name="Monnat R.J. Jr."/>
            <person name="Barlow S.B."/>
            <person name="Starkenburg S.R."/>
            <person name="Cattolico R.A."/>
        </authorList>
    </citation>
    <scope>NUCLEOTIDE SEQUENCE</scope>
    <source>
        <strain evidence="4">CCMP291</strain>
    </source>
</reference>
<proteinExistence type="predicted"/>
<accession>A0A0M0K0W2</accession>
<dbReference type="AlphaFoldDB" id="A0A0M0K0W2"/>
<gene>
    <name evidence="3" type="ORF">Ctob_008394</name>
</gene>
<dbReference type="EMBL" id="JWZX01001755">
    <property type="protein sequence ID" value="KOO32511.1"/>
    <property type="molecule type" value="Genomic_DNA"/>
</dbReference>
<evidence type="ECO:0000256" key="2">
    <source>
        <dbReference type="SAM" id="MobiDB-lite"/>
    </source>
</evidence>
<feature type="compositionally biased region" description="Low complexity" evidence="2">
    <location>
        <begin position="44"/>
        <end position="63"/>
    </location>
</feature>
<evidence type="ECO:0000256" key="1">
    <source>
        <dbReference type="SAM" id="Coils"/>
    </source>
</evidence>